<evidence type="ECO:0000313" key="2">
    <source>
        <dbReference type="EMBL" id="CAD7463973.1"/>
    </source>
</evidence>
<dbReference type="EMBL" id="OE010079">
    <property type="protein sequence ID" value="CAD7463973.1"/>
    <property type="molecule type" value="Genomic_DNA"/>
</dbReference>
<gene>
    <name evidence="2" type="ORF">TTEB3V08_LOCUS11852</name>
</gene>
<feature type="signal peptide" evidence="1">
    <location>
        <begin position="1"/>
        <end position="21"/>
    </location>
</feature>
<evidence type="ECO:0000256" key="1">
    <source>
        <dbReference type="SAM" id="SignalP"/>
    </source>
</evidence>
<feature type="chain" id="PRO_5030555292" evidence="1">
    <location>
        <begin position="22"/>
        <end position="113"/>
    </location>
</feature>
<keyword evidence="1" id="KW-0732">Signal</keyword>
<protein>
    <submittedName>
        <fullName evidence="2">Uncharacterized protein</fullName>
    </submittedName>
</protein>
<reference evidence="2" key="1">
    <citation type="submission" date="2020-11" db="EMBL/GenBank/DDBJ databases">
        <authorList>
            <person name="Tran Van P."/>
        </authorList>
    </citation>
    <scope>NUCLEOTIDE SEQUENCE</scope>
</reference>
<accession>A0A7R9ISY1</accession>
<organism evidence="2">
    <name type="scientific">Timema tahoe</name>
    <dbReference type="NCBI Taxonomy" id="61484"/>
    <lineage>
        <taxon>Eukaryota</taxon>
        <taxon>Metazoa</taxon>
        <taxon>Ecdysozoa</taxon>
        <taxon>Arthropoda</taxon>
        <taxon>Hexapoda</taxon>
        <taxon>Insecta</taxon>
        <taxon>Pterygota</taxon>
        <taxon>Neoptera</taxon>
        <taxon>Polyneoptera</taxon>
        <taxon>Phasmatodea</taxon>
        <taxon>Timematodea</taxon>
        <taxon>Timematoidea</taxon>
        <taxon>Timematidae</taxon>
        <taxon>Timema</taxon>
    </lineage>
</organism>
<sequence length="113" mass="12829">MKNVWLKTYMRTALLLNVMQSLQLGTCKYDNFKTDDSCCEECIRNKALEKKKKIEVGSSAKISFIGVPQIMSHSKESKAVWKLDIDDTELIDSDILLDEEDLKKPDLASLKGT</sequence>
<dbReference type="AlphaFoldDB" id="A0A7R9ISY1"/>
<proteinExistence type="predicted"/>
<name>A0A7R9ISY1_9NEOP</name>